<dbReference type="InterPro" id="IPR029063">
    <property type="entry name" value="SAM-dependent_MTases_sf"/>
</dbReference>
<dbReference type="EMBL" id="METQ01000020">
    <property type="protein sequence ID" value="OGC09653.1"/>
    <property type="molecule type" value="Genomic_DNA"/>
</dbReference>
<dbReference type="Proteomes" id="UP000179095">
    <property type="component" value="Unassembled WGS sequence"/>
</dbReference>
<dbReference type="AlphaFoldDB" id="A0A1F4RQA1"/>
<reference evidence="2 3" key="1">
    <citation type="journal article" date="2016" name="Nat. Commun.">
        <title>Thousands of microbial genomes shed light on interconnected biogeochemical processes in an aquifer system.</title>
        <authorList>
            <person name="Anantharaman K."/>
            <person name="Brown C.T."/>
            <person name="Hug L.A."/>
            <person name="Sharon I."/>
            <person name="Castelle C.J."/>
            <person name="Probst A.J."/>
            <person name="Thomas B.C."/>
            <person name="Singh A."/>
            <person name="Wilkins M.J."/>
            <person name="Karaoz U."/>
            <person name="Brodie E.L."/>
            <person name="Williams K.H."/>
            <person name="Hubbard S.S."/>
            <person name="Banfield J.F."/>
        </authorList>
    </citation>
    <scope>NUCLEOTIDE SEQUENCE [LARGE SCALE GENOMIC DNA]</scope>
</reference>
<dbReference type="GO" id="GO:0008757">
    <property type="term" value="F:S-adenosylmethionine-dependent methyltransferase activity"/>
    <property type="evidence" value="ECO:0007669"/>
    <property type="project" value="InterPro"/>
</dbReference>
<proteinExistence type="predicted"/>
<evidence type="ECO:0000313" key="3">
    <source>
        <dbReference type="Proteomes" id="UP000179095"/>
    </source>
</evidence>
<dbReference type="STRING" id="1802568.A3F86_01875"/>
<feature type="domain" description="Methyltransferase type 11" evidence="1">
    <location>
        <begin position="64"/>
        <end position="156"/>
    </location>
</feature>
<sequence>MTTIVSGNVRKVAYGIARRLLPSDNNFWRVYSPVIRILKDSYEHRAIREKIGKYFDLRKTDIVLEEGCGRAIWAQEIEAQVASVTGLDNEEKMLAVAREQSPSISFVQADLNHPLPFMDGQFTKIGSILVEGYLRERETARAERFRILAPGGMLAIVTPRKGARFFKVLQAEARHRTEEKTFIANIRKLPLGIIAILFGKVAEIKAVVGDWHFYEKEELINFYREAGFEPIACESVYADQAWLLVVRKPSLD</sequence>
<dbReference type="CDD" id="cd02440">
    <property type="entry name" value="AdoMet_MTases"/>
    <property type="match status" value="1"/>
</dbReference>
<comment type="caution">
    <text evidence="2">The sequence shown here is derived from an EMBL/GenBank/DDBJ whole genome shotgun (WGS) entry which is preliminary data.</text>
</comment>
<accession>A0A1F4RQA1</accession>
<dbReference type="Gene3D" id="3.40.50.150">
    <property type="entry name" value="Vaccinia Virus protein VP39"/>
    <property type="match status" value="1"/>
</dbReference>
<protein>
    <recommendedName>
        <fullName evidence="1">Methyltransferase type 11 domain-containing protein</fullName>
    </recommendedName>
</protein>
<gene>
    <name evidence="2" type="ORF">A3F86_01875</name>
</gene>
<evidence type="ECO:0000259" key="1">
    <source>
        <dbReference type="Pfam" id="PF08241"/>
    </source>
</evidence>
<dbReference type="PANTHER" id="PTHR43861">
    <property type="entry name" value="TRANS-ACONITATE 2-METHYLTRANSFERASE-RELATED"/>
    <property type="match status" value="1"/>
</dbReference>
<dbReference type="PANTHER" id="PTHR43861:SF1">
    <property type="entry name" value="TRANS-ACONITATE 2-METHYLTRANSFERASE"/>
    <property type="match status" value="1"/>
</dbReference>
<dbReference type="Pfam" id="PF08241">
    <property type="entry name" value="Methyltransf_11"/>
    <property type="match status" value="1"/>
</dbReference>
<organism evidence="2 3">
    <name type="scientific">candidate division WOR-1 bacterium RIFCSPLOWO2_12_FULL_45_9</name>
    <dbReference type="NCBI Taxonomy" id="1802568"/>
    <lineage>
        <taxon>Bacteria</taxon>
        <taxon>Bacillati</taxon>
        <taxon>Saganbacteria</taxon>
    </lineage>
</organism>
<name>A0A1F4RQA1_UNCSA</name>
<evidence type="ECO:0000313" key="2">
    <source>
        <dbReference type="EMBL" id="OGC09653.1"/>
    </source>
</evidence>
<dbReference type="InterPro" id="IPR013216">
    <property type="entry name" value="Methyltransf_11"/>
</dbReference>
<dbReference type="SUPFAM" id="SSF53335">
    <property type="entry name" value="S-adenosyl-L-methionine-dependent methyltransferases"/>
    <property type="match status" value="1"/>
</dbReference>